<dbReference type="EMBL" id="JBHSIU010000041">
    <property type="protein sequence ID" value="MFC5001988.1"/>
    <property type="molecule type" value="Genomic_DNA"/>
</dbReference>
<dbReference type="GO" id="GO:0016787">
    <property type="term" value="F:hydrolase activity"/>
    <property type="evidence" value="ECO:0007669"/>
    <property type="project" value="UniProtKB-KW"/>
</dbReference>
<protein>
    <submittedName>
        <fullName evidence="2">Alpha/beta fold hydrolase</fullName>
    </submittedName>
</protein>
<reference evidence="3" key="1">
    <citation type="journal article" date="2019" name="Int. J. Syst. Evol. Microbiol.">
        <title>The Global Catalogue of Microorganisms (GCM) 10K type strain sequencing project: providing services to taxonomists for standard genome sequencing and annotation.</title>
        <authorList>
            <consortium name="The Broad Institute Genomics Platform"/>
            <consortium name="The Broad Institute Genome Sequencing Center for Infectious Disease"/>
            <person name="Wu L."/>
            <person name="Ma J."/>
        </authorList>
    </citation>
    <scope>NUCLEOTIDE SEQUENCE [LARGE SCALE GENOMIC DNA]</scope>
    <source>
        <strain evidence="3">CGMCC 4.7152</strain>
    </source>
</reference>
<dbReference type="PANTHER" id="PTHR43798">
    <property type="entry name" value="MONOACYLGLYCEROL LIPASE"/>
    <property type="match status" value="1"/>
</dbReference>
<dbReference type="InterPro" id="IPR000073">
    <property type="entry name" value="AB_hydrolase_1"/>
</dbReference>
<evidence type="ECO:0000313" key="3">
    <source>
        <dbReference type="Proteomes" id="UP001595912"/>
    </source>
</evidence>
<sequence>MMTEQQRISAFTSDQARAKFLATYTQTFDRLWPAAHESLDVVTSFGSTRVYRSGRTDGTPVVLLSGAGGNSLMWHRHIAQLSRARPVIAIDTVGEPGASDQRVPIGTGRELAGWLDEVLTTLGVTRAHLVGCSYGGWIAVQNALHVPGRAATVTLLDPAGFGRVTGRFMMWVIAGGLAGLTHAPLRRRLARPLRNATLRDDDLMRLAAVTMGFRRRLPAPPTLTDDDLRGITVPTLALFGERSQMYDAEQVASRIRAQLPAARVEIVPGAGHDLPVYCPDLVAERTIEFIEQAETLA</sequence>
<dbReference type="Gene3D" id="3.40.50.1820">
    <property type="entry name" value="alpha/beta hydrolase"/>
    <property type="match status" value="1"/>
</dbReference>
<evidence type="ECO:0000259" key="1">
    <source>
        <dbReference type="Pfam" id="PF12697"/>
    </source>
</evidence>
<keyword evidence="2" id="KW-0378">Hydrolase</keyword>
<accession>A0ABV9W2U2</accession>
<dbReference type="PANTHER" id="PTHR43798:SF33">
    <property type="entry name" value="HYDROLASE, PUTATIVE (AFU_ORTHOLOGUE AFUA_2G14860)-RELATED"/>
    <property type="match status" value="1"/>
</dbReference>
<feature type="domain" description="AB hydrolase-1" evidence="1">
    <location>
        <begin position="61"/>
        <end position="284"/>
    </location>
</feature>
<proteinExistence type="predicted"/>
<dbReference type="SUPFAM" id="SSF53474">
    <property type="entry name" value="alpha/beta-Hydrolases"/>
    <property type="match status" value="1"/>
</dbReference>
<dbReference type="Pfam" id="PF12697">
    <property type="entry name" value="Abhydrolase_6"/>
    <property type="match status" value="1"/>
</dbReference>
<comment type="caution">
    <text evidence="2">The sequence shown here is derived from an EMBL/GenBank/DDBJ whole genome shotgun (WGS) entry which is preliminary data.</text>
</comment>
<dbReference type="InterPro" id="IPR050266">
    <property type="entry name" value="AB_hydrolase_sf"/>
</dbReference>
<name>A0ABV9W2U2_9ACTN</name>
<dbReference type="InterPro" id="IPR029058">
    <property type="entry name" value="AB_hydrolase_fold"/>
</dbReference>
<dbReference type="Proteomes" id="UP001595912">
    <property type="component" value="Unassembled WGS sequence"/>
</dbReference>
<keyword evidence="3" id="KW-1185">Reference proteome</keyword>
<organism evidence="2 3">
    <name type="scientific">Dactylosporangium cerinum</name>
    <dbReference type="NCBI Taxonomy" id="1434730"/>
    <lineage>
        <taxon>Bacteria</taxon>
        <taxon>Bacillati</taxon>
        <taxon>Actinomycetota</taxon>
        <taxon>Actinomycetes</taxon>
        <taxon>Micromonosporales</taxon>
        <taxon>Micromonosporaceae</taxon>
        <taxon>Dactylosporangium</taxon>
    </lineage>
</organism>
<gene>
    <name evidence="2" type="ORF">ACFPIJ_29665</name>
</gene>
<evidence type="ECO:0000313" key="2">
    <source>
        <dbReference type="EMBL" id="MFC5001988.1"/>
    </source>
</evidence>